<name>A0A1H2WWE4_THIRO</name>
<dbReference type="STRING" id="1058.SAMN05421783_109156"/>
<dbReference type="Pfam" id="PF05990">
    <property type="entry name" value="DUF900"/>
    <property type="match status" value="2"/>
</dbReference>
<dbReference type="OrthoDB" id="9797755at2"/>
<sequence length="364" mass="41015">MYVVTNRKVNNRKEGLEIFGDTPNTVGPNELRLVNVTKQGSHYTTELLTDKLTQAEVRELKRRHALDIDERADWYASLRVACDLMEQAAREKRHLLVYVHGYNNDMKDVLGTAETLEALYNVIVLPFSWPANGGGAVSGTADYLDDKQDARVSMDALNRFFEKVQFYHEKLTEARREAFWQQAMAEDGGRGNREAVQARFTQLLAEDCKVTLNLMCHSMGNYVLKYALQPSAAAAAKLIFDNVSLVAADTNNAAHETWVQRIQFRNRLYVVINENDFALAWSRRKPGEAQRARLGHYLKNLFAANARYIDITRAEGVGNAHGYFAGEPVARNAALKAVFSDAFEGGRAEDRLAYAADINAYRLI</sequence>
<organism evidence="1 2">
    <name type="scientific">Thiocapsa roseopersicina</name>
    <dbReference type="NCBI Taxonomy" id="1058"/>
    <lineage>
        <taxon>Bacteria</taxon>
        <taxon>Pseudomonadati</taxon>
        <taxon>Pseudomonadota</taxon>
        <taxon>Gammaproteobacteria</taxon>
        <taxon>Chromatiales</taxon>
        <taxon>Chromatiaceae</taxon>
        <taxon>Thiocapsa</taxon>
    </lineage>
</organism>
<dbReference type="Proteomes" id="UP000198816">
    <property type="component" value="Unassembled WGS sequence"/>
</dbReference>
<gene>
    <name evidence="1" type="ORF">SAMN05421783_109156</name>
</gene>
<dbReference type="EMBL" id="FNNZ01000009">
    <property type="protein sequence ID" value="SDW84867.1"/>
    <property type="molecule type" value="Genomic_DNA"/>
</dbReference>
<evidence type="ECO:0000313" key="1">
    <source>
        <dbReference type="EMBL" id="SDW84867.1"/>
    </source>
</evidence>
<proteinExistence type="predicted"/>
<dbReference type="AlphaFoldDB" id="A0A1H2WWE4"/>
<keyword evidence="2" id="KW-1185">Reference proteome</keyword>
<evidence type="ECO:0000313" key="2">
    <source>
        <dbReference type="Proteomes" id="UP000198816"/>
    </source>
</evidence>
<dbReference type="InterPro" id="IPR010297">
    <property type="entry name" value="DUF900_hydrolase"/>
</dbReference>
<accession>A0A1H2WWE4</accession>
<dbReference type="RefSeq" id="WP_093031794.1">
    <property type="nucleotide sequence ID" value="NZ_FNNZ01000009.1"/>
</dbReference>
<protein>
    <submittedName>
        <fullName evidence="1">Esterase/lipase superfamily enzyme</fullName>
    </submittedName>
</protein>
<reference evidence="2" key="1">
    <citation type="submission" date="2016-10" db="EMBL/GenBank/DDBJ databases">
        <authorList>
            <person name="Varghese N."/>
            <person name="Submissions S."/>
        </authorList>
    </citation>
    <scope>NUCLEOTIDE SEQUENCE [LARGE SCALE GENOMIC DNA]</scope>
    <source>
        <strain evidence="2">DSM 217</strain>
    </source>
</reference>